<keyword evidence="3" id="KW-1185">Reference proteome</keyword>
<dbReference type="PANTHER" id="PTHR43305:SF1">
    <property type="entry name" value="FAMILY N-ACETYLTRANSFERASE, PUTATIVE (AFU_ORTHOLOGUE AFUA_2G01380)-RELATED"/>
    <property type="match status" value="1"/>
</dbReference>
<name>A0ABU1ZYB9_9CORY</name>
<organism evidence="2 3">
    <name type="scientific">Corynebacterium guangdongense</name>
    <dbReference type="NCBI Taxonomy" id="1783348"/>
    <lineage>
        <taxon>Bacteria</taxon>
        <taxon>Bacillati</taxon>
        <taxon>Actinomycetota</taxon>
        <taxon>Actinomycetes</taxon>
        <taxon>Mycobacteriales</taxon>
        <taxon>Corynebacteriaceae</taxon>
        <taxon>Corynebacterium</taxon>
    </lineage>
</organism>
<protein>
    <submittedName>
        <fullName evidence="2">Ribosomal protein S18 acetylase RimI-like enzyme</fullName>
    </submittedName>
</protein>
<dbReference type="InterPro" id="IPR016181">
    <property type="entry name" value="Acyl_CoA_acyltransferase"/>
</dbReference>
<dbReference type="InterPro" id="IPR052777">
    <property type="entry name" value="Acetyltransferase_Enz"/>
</dbReference>
<dbReference type="RefSeq" id="WP_290197869.1">
    <property type="nucleotide sequence ID" value="NZ_CP047654.1"/>
</dbReference>
<dbReference type="EMBL" id="JAVDXZ010000001">
    <property type="protein sequence ID" value="MDR7328878.1"/>
    <property type="molecule type" value="Genomic_DNA"/>
</dbReference>
<accession>A0ABU1ZYB9</accession>
<gene>
    <name evidence="2" type="ORF">J2S39_000554</name>
</gene>
<dbReference type="PROSITE" id="PS51186">
    <property type="entry name" value="GNAT"/>
    <property type="match status" value="1"/>
</dbReference>
<dbReference type="SUPFAM" id="SSF55729">
    <property type="entry name" value="Acyl-CoA N-acyltransferases (Nat)"/>
    <property type="match status" value="1"/>
</dbReference>
<evidence type="ECO:0000313" key="2">
    <source>
        <dbReference type="EMBL" id="MDR7328878.1"/>
    </source>
</evidence>
<reference evidence="2" key="1">
    <citation type="submission" date="2023-07" db="EMBL/GenBank/DDBJ databases">
        <title>Sequencing the genomes of 1000 actinobacteria strains.</title>
        <authorList>
            <person name="Klenk H.-P."/>
        </authorList>
    </citation>
    <scope>NUCLEOTIDE SEQUENCE</scope>
    <source>
        <strain evidence="2">DSM 107476</strain>
    </source>
</reference>
<dbReference type="Gene3D" id="3.40.630.30">
    <property type="match status" value="1"/>
</dbReference>
<comment type="caution">
    <text evidence="2">The sequence shown here is derived from an EMBL/GenBank/DDBJ whole genome shotgun (WGS) entry which is preliminary data.</text>
</comment>
<evidence type="ECO:0000313" key="3">
    <source>
        <dbReference type="Proteomes" id="UP001180840"/>
    </source>
</evidence>
<dbReference type="PANTHER" id="PTHR43305">
    <property type="entry name" value="FAMILY N-ACETYLTRANSFERASE, PUTATIVE (AFU_ORTHOLOGUE AFUA_2G01380)-RELATED"/>
    <property type="match status" value="1"/>
</dbReference>
<dbReference type="CDD" id="cd04301">
    <property type="entry name" value="NAT_SF"/>
    <property type="match status" value="1"/>
</dbReference>
<feature type="domain" description="N-acetyltransferase" evidence="1">
    <location>
        <begin position="16"/>
        <end position="157"/>
    </location>
</feature>
<dbReference type="Pfam" id="PF00583">
    <property type="entry name" value="Acetyltransf_1"/>
    <property type="match status" value="1"/>
</dbReference>
<proteinExistence type="predicted"/>
<evidence type="ECO:0000259" key="1">
    <source>
        <dbReference type="PROSITE" id="PS51186"/>
    </source>
</evidence>
<sequence>MFEIVAGQTRREDVLILFAEYFATLVDAGLAAVLATQNPEAELSDLDSVYAAPTGGLWLALHDGAPVGCVAVKRNNDVHGELKRLYVRPAGRGHGLGSLLLETAITGARDLGYRRLRLDTAPHMTAAIGLYERHGFYRVGAYNDNPAADAVFMELAL</sequence>
<dbReference type="InterPro" id="IPR000182">
    <property type="entry name" value="GNAT_dom"/>
</dbReference>
<dbReference type="Proteomes" id="UP001180840">
    <property type="component" value="Unassembled WGS sequence"/>
</dbReference>